<comment type="caution">
    <text evidence="1">The sequence shown here is derived from an EMBL/GenBank/DDBJ whole genome shotgun (WGS) entry which is preliminary data.</text>
</comment>
<reference evidence="1 3" key="1">
    <citation type="submission" date="2017-12" db="EMBL/GenBank/DDBJ databases">
        <title>High-resolution comparative analysis of great ape genomes.</title>
        <authorList>
            <person name="Pollen A."/>
            <person name="Hastie A."/>
            <person name="Hormozdiari F."/>
            <person name="Dougherty M."/>
            <person name="Liu R."/>
            <person name="Chaisson M."/>
            <person name="Hoppe E."/>
            <person name="Hill C."/>
            <person name="Pang A."/>
            <person name="Hillier L."/>
            <person name="Baker C."/>
            <person name="Armstrong J."/>
            <person name="Shendure J."/>
            <person name="Paten B."/>
            <person name="Wilson R."/>
            <person name="Chao H."/>
            <person name="Schneider V."/>
            <person name="Ventura M."/>
            <person name="Kronenberg Z."/>
            <person name="Murali S."/>
            <person name="Gordon D."/>
            <person name="Cantsilieris S."/>
            <person name="Munson K."/>
            <person name="Nelson B."/>
            <person name="Raja A."/>
            <person name="Underwood J."/>
            <person name="Diekhans M."/>
            <person name="Fiddes I."/>
            <person name="Haussler D."/>
            <person name="Eichler E."/>
        </authorList>
    </citation>
    <scope>NUCLEOTIDE SEQUENCE [LARGE SCALE GENOMIC DNA]</scope>
    <source>
        <strain evidence="1">Yerkes chimp pedigree #C0471</strain>
        <tissue evidence="1">Blood</tissue>
    </source>
</reference>
<accession>A0A2J8QEC3</accession>
<gene>
    <name evidence="1" type="ORF">CK820_G0033590</name>
</gene>
<organism evidence="1 3">
    <name type="scientific">Pan troglodytes</name>
    <name type="common">Chimpanzee</name>
    <dbReference type="NCBI Taxonomy" id="9598"/>
    <lineage>
        <taxon>Eukaryota</taxon>
        <taxon>Metazoa</taxon>
        <taxon>Chordata</taxon>
        <taxon>Craniata</taxon>
        <taxon>Vertebrata</taxon>
        <taxon>Euteleostomi</taxon>
        <taxon>Mammalia</taxon>
        <taxon>Eutheria</taxon>
        <taxon>Euarchontoglires</taxon>
        <taxon>Primates</taxon>
        <taxon>Haplorrhini</taxon>
        <taxon>Catarrhini</taxon>
        <taxon>Hominidae</taxon>
        <taxon>Pan</taxon>
    </lineage>
</organism>
<evidence type="ECO:0000313" key="3">
    <source>
        <dbReference type="Proteomes" id="UP000236370"/>
    </source>
</evidence>
<proteinExistence type="predicted"/>
<dbReference type="Gene3D" id="1.20.1420.10">
    <property type="entry name" value="Talin, central domain"/>
    <property type="match status" value="1"/>
</dbReference>
<sequence length="42" mass="4499">MASATAPAAAVPTLASPLEQLRYLAEELRLLLPRVRGNPEVL</sequence>
<evidence type="ECO:0000313" key="1">
    <source>
        <dbReference type="EMBL" id="PNI94612.1"/>
    </source>
</evidence>
<evidence type="ECO:0000313" key="2">
    <source>
        <dbReference type="EMBL" id="PNI94614.1"/>
    </source>
</evidence>
<dbReference type="AlphaFoldDB" id="A0A2J8QEC3"/>
<dbReference type="EMBL" id="NBAG03000046">
    <property type="protein sequence ID" value="PNI94612.1"/>
    <property type="molecule type" value="Genomic_DNA"/>
</dbReference>
<protein>
    <submittedName>
        <fullName evidence="1">CCNDBP1 isoform 4</fullName>
    </submittedName>
    <submittedName>
        <fullName evidence="2">CCNDBP1 isoform 6</fullName>
    </submittedName>
</protein>
<name>A0A2J8QEC3_PANTR</name>
<dbReference type="EMBL" id="NBAG03000046">
    <property type="protein sequence ID" value="PNI94614.1"/>
    <property type="molecule type" value="Genomic_DNA"/>
</dbReference>
<dbReference type="Proteomes" id="UP000236370">
    <property type="component" value="Unassembled WGS sequence"/>
</dbReference>